<dbReference type="EMBL" id="CP118734">
    <property type="protein sequence ID" value="WNY48263.1"/>
    <property type="molecule type" value="Genomic_DNA"/>
</dbReference>
<accession>A0AA96VHG0</accession>
<keyword evidence="3" id="KW-1185">Reference proteome</keyword>
<feature type="region of interest" description="Disordered" evidence="1">
    <location>
        <begin position="50"/>
        <end position="142"/>
    </location>
</feature>
<protein>
    <submittedName>
        <fullName evidence="2">Uncharacterized protein</fullName>
    </submittedName>
</protein>
<reference evidence="2 3" key="1">
    <citation type="submission" date="2023-02" db="EMBL/GenBank/DDBJ databases">
        <title>Streptococcus sp. Genome Sequencing and Assembly.</title>
        <authorList>
            <person name="Shore S.M."/>
            <person name="Nicholson T.L."/>
        </authorList>
    </citation>
    <scope>NUCLEOTIDE SEQUENCE [LARGE SCALE GENOMIC DNA]</scope>
    <source>
        <strain evidence="2 3">29892</strain>
    </source>
</reference>
<feature type="compositionally biased region" description="Polar residues" evidence="1">
    <location>
        <begin position="50"/>
        <end position="61"/>
    </location>
</feature>
<evidence type="ECO:0000313" key="2">
    <source>
        <dbReference type="EMBL" id="WNY48263.1"/>
    </source>
</evidence>
<feature type="compositionally biased region" description="Basic and acidic residues" evidence="1">
    <location>
        <begin position="120"/>
        <end position="130"/>
    </location>
</feature>
<feature type="compositionally biased region" description="Polar residues" evidence="1">
    <location>
        <begin position="87"/>
        <end position="100"/>
    </location>
</feature>
<dbReference type="Proteomes" id="UP001301526">
    <property type="component" value="Chromosome"/>
</dbReference>
<proteinExistence type="predicted"/>
<feature type="compositionally biased region" description="Polar residues" evidence="1">
    <location>
        <begin position="133"/>
        <end position="142"/>
    </location>
</feature>
<evidence type="ECO:0000313" key="3">
    <source>
        <dbReference type="Proteomes" id="UP001301526"/>
    </source>
</evidence>
<organism evidence="2 3">
    <name type="scientific">Streptococcus iners subsp. hyiners</name>
    <dbReference type="NCBI Taxonomy" id="3028083"/>
    <lineage>
        <taxon>Bacteria</taxon>
        <taxon>Bacillati</taxon>
        <taxon>Bacillota</taxon>
        <taxon>Bacilli</taxon>
        <taxon>Lactobacillales</taxon>
        <taxon>Streptococcaceae</taxon>
        <taxon>Streptococcus</taxon>
        <taxon>Streptococcus iners</taxon>
    </lineage>
</organism>
<sequence length="142" mass="14534">MSIINLLKSQSKTVLAVVAITAATVGFAGGMSVAKSVGIATSQSHATLAQNQDHSILGNQTPPAPNGRLRGMPPGKNGAMRGVPSDHNANTNRMSPNQATIPPDVTSGSSQSNTSSDEVNALKEKNKEIKAQISGSSVTSNQ</sequence>
<dbReference type="AlphaFoldDB" id="A0AA96VHG0"/>
<name>A0AA96VHG0_9STRE</name>
<feature type="compositionally biased region" description="Low complexity" evidence="1">
    <location>
        <begin position="107"/>
        <end position="116"/>
    </location>
</feature>
<evidence type="ECO:0000256" key="1">
    <source>
        <dbReference type="SAM" id="MobiDB-lite"/>
    </source>
</evidence>
<dbReference type="RefSeq" id="WP_248055189.1">
    <property type="nucleotide sequence ID" value="NZ_CP118734.1"/>
</dbReference>
<gene>
    <name evidence="2" type="ORF">PW220_05880</name>
</gene>